<gene>
    <name evidence="1" type="ORF">BMJ33_27820</name>
</gene>
<comment type="caution">
    <text evidence="1">The sequence shown here is derived from an EMBL/GenBank/DDBJ whole genome shotgun (WGS) entry which is preliminary data.</text>
</comment>
<reference evidence="1 2" key="1">
    <citation type="journal article" date="2018" name="FEMS Microbiol. Ecol.">
        <title>Co-invading symbiotic mutualists of Medicago polymorpha retain high ancestral diversity and contain diverse accessory genomes.</title>
        <authorList>
            <person name="Porter S.S."/>
            <person name="Faber-Hammond J.J."/>
            <person name="Friesen M.L."/>
        </authorList>
    </citation>
    <scope>NUCLEOTIDE SEQUENCE [LARGE SCALE GENOMIC DNA]</scope>
    <source>
        <strain evidence="1 2">Str16</strain>
    </source>
</reference>
<protein>
    <submittedName>
        <fullName evidence="1">Uncharacterized protein</fullName>
    </submittedName>
</protein>
<dbReference type="Proteomes" id="UP001190825">
    <property type="component" value="Unassembled WGS sequence"/>
</dbReference>
<keyword evidence="2" id="KW-1185">Reference proteome</keyword>
<proteinExistence type="predicted"/>
<dbReference type="EMBL" id="NBUC01000147">
    <property type="protein sequence ID" value="PLT95802.1"/>
    <property type="molecule type" value="Genomic_DNA"/>
</dbReference>
<organism evidence="1 2">
    <name type="scientific">Sinorhizobium medicae</name>
    <dbReference type="NCBI Taxonomy" id="110321"/>
    <lineage>
        <taxon>Bacteria</taxon>
        <taxon>Pseudomonadati</taxon>
        <taxon>Pseudomonadota</taxon>
        <taxon>Alphaproteobacteria</taxon>
        <taxon>Hyphomicrobiales</taxon>
        <taxon>Rhizobiaceae</taxon>
        <taxon>Sinorhizobium/Ensifer group</taxon>
        <taxon>Sinorhizobium</taxon>
    </lineage>
</organism>
<sequence length="88" mass="9157">MLVVLAAMPACTGISVNGSQQASRSLQGAVCPRAVSAAKPGSPLCNIKAELRRKATISRGKEARLNPKTAGAVTLKDTITSLHDMRRG</sequence>
<evidence type="ECO:0000313" key="1">
    <source>
        <dbReference type="EMBL" id="PLT95802.1"/>
    </source>
</evidence>
<evidence type="ECO:0000313" key="2">
    <source>
        <dbReference type="Proteomes" id="UP001190825"/>
    </source>
</evidence>
<dbReference type="RefSeq" id="WP_028054774.1">
    <property type="nucleotide sequence ID" value="NZ_CABFNB010000032.1"/>
</dbReference>
<name>A0ABX4TEB0_9HYPH</name>
<accession>A0ABX4TEB0</accession>